<evidence type="ECO:0000313" key="3">
    <source>
        <dbReference type="Proteomes" id="UP000006327"/>
    </source>
</evidence>
<feature type="domain" description="Amidohydrolase-related" evidence="1">
    <location>
        <begin position="272"/>
        <end position="388"/>
    </location>
</feature>
<dbReference type="Gene3D" id="3.20.20.140">
    <property type="entry name" value="Metal-dependent hydrolases"/>
    <property type="match status" value="1"/>
</dbReference>
<reference evidence="2 3" key="1">
    <citation type="journal article" date="2017" name="Antonie Van Leeuwenhoek">
        <title>Rhizobium rhizosphaerae sp. nov., a novel species isolated from rice rhizosphere.</title>
        <authorList>
            <person name="Zhao J.J."/>
            <person name="Zhang J."/>
            <person name="Zhang R.J."/>
            <person name="Zhang C.W."/>
            <person name="Yin H.Q."/>
            <person name="Zhang X.X."/>
        </authorList>
    </citation>
    <scope>NUCLEOTIDE SEQUENCE [LARGE SCALE GENOMIC DNA]</scope>
    <source>
        <strain evidence="2 3">BSs20135</strain>
    </source>
</reference>
<evidence type="ECO:0000259" key="1">
    <source>
        <dbReference type="Pfam" id="PF01979"/>
    </source>
</evidence>
<dbReference type="SUPFAM" id="SSF51556">
    <property type="entry name" value="Metallo-dependent hydrolases"/>
    <property type="match status" value="1"/>
</dbReference>
<dbReference type="InterPro" id="IPR032466">
    <property type="entry name" value="Metal_Hydrolase"/>
</dbReference>
<dbReference type="InterPro" id="IPR051781">
    <property type="entry name" value="Metallo-dep_Hydrolase"/>
</dbReference>
<dbReference type="PANTHER" id="PTHR43135:SF3">
    <property type="entry name" value="ALPHA-D-RIBOSE 1-METHYLPHOSPHONATE 5-TRIPHOSPHATE DIPHOSPHATASE"/>
    <property type="match status" value="1"/>
</dbReference>
<evidence type="ECO:0000313" key="2">
    <source>
        <dbReference type="EMBL" id="GAC21004.1"/>
    </source>
</evidence>
<dbReference type="GO" id="GO:0016810">
    <property type="term" value="F:hydrolase activity, acting on carbon-nitrogen (but not peptide) bonds"/>
    <property type="evidence" value="ECO:0007669"/>
    <property type="project" value="InterPro"/>
</dbReference>
<name>K6XK17_9ALTE</name>
<dbReference type="EMBL" id="BAEO01000058">
    <property type="protein sequence ID" value="GAC21004.1"/>
    <property type="molecule type" value="Genomic_DNA"/>
</dbReference>
<dbReference type="RefSeq" id="WP_007623505.1">
    <property type="nucleotide sequence ID" value="NZ_BAEO01000058.1"/>
</dbReference>
<dbReference type="AlphaFoldDB" id="K6XK17"/>
<dbReference type="PANTHER" id="PTHR43135">
    <property type="entry name" value="ALPHA-D-RIBOSE 1-METHYLPHOSPHONATE 5-TRIPHOSPHATE DIPHOSPHATASE"/>
    <property type="match status" value="1"/>
</dbReference>
<dbReference type="InterPro" id="IPR011059">
    <property type="entry name" value="Metal-dep_hydrolase_composite"/>
</dbReference>
<dbReference type="eggNOG" id="COG1228">
    <property type="taxonomic scope" value="Bacteria"/>
</dbReference>
<sequence length="426" mass="44919">MNTLIKYLLLGSMLLTPFVGAKSIAIVGAKVHTMSSQGTVDNATVLIKDGKIQKVMQGEVALAGYEIIDAKGKVVTPGLIGASTSLGLVDVGFSAGTNDSNSSLTSISATGAAFDVSYAINPDSSLMAIARIEGVTSAATSMGRTGQLFNGQGALITLGDTSTPLIQARAFISTRVGNGGADTIGGSRSVLWVSLEKALAEAKFAVGKSLSPRDEWHGELSRTDIVALIPLVKGEIPLLVDARRAADIRQVIALKQRHSQLNIVITYATEGWRVAKELADNNIPVILNPEANLPSSFDQLGATLKNAGRLADAGVQVSIGMETHNIRLARQHAGNAVANGLIWEQGLAALTINVAKLYGIDDTLGSLEAGKIADVVIWSGDPLEVTEAAEMVLIAGEPVKMQSRQSKLRDRYLKLQTDKPMQYVRP</sequence>
<dbReference type="Pfam" id="PF01979">
    <property type="entry name" value="Amidohydro_1"/>
    <property type="match status" value="1"/>
</dbReference>
<accession>K6XK17</accession>
<dbReference type="STRING" id="493475.GARC_4057"/>
<dbReference type="Proteomes" id="UP000006327">
    <property type="component" value="Unassembled WGS sequence"/>
</dbReference>
<dbReference type="InterPro" id="IPR006680">
    <property type="entry name" value="Amidohydro-rel"/>
</dbReference>
<organism evidence="2 3">
    <name type="scientific">Paraglaciecola arctica BSs20135</name>
    <dbReference type="NCBI Taxonomy" id="493475"/>
    <lineage>
        <taxon>Bacteria</taxon>
        <taxon>Pseudomonadati</taxon>
        <taxon>Pseudomonadota</taxon>
        <taxon>Gammaproteobacteria</taxon>
        <taxon>Alteromonadales</taxon>
        <taxon>Alteromonadaceae</taxon>
        <taxon>Paraglaciecola</taxon>
    </lineage>
</organism>
<dbReference type="SUPFAM" id="SSF51338">
    <property type="entry name" value="Composite domain of metallo-dependent hydrolases"/>
    <property type="match status" value="1"/>
</dbReference>
<protein>
    <recommendedName>
        <fullName evidence="1">Amidohydrolase-related domain-containing protein</fullName>
    </recommendedName>
</protein>
<dbReference type="OrthoDB" id="9802793at2"/>
<gene>
    <name evidence="2" type="ORF">GARC_4057</name>
</gene>
<keyword evidence="3" id="KW-1185">Reference proteome</keyword>
<proteinExistence type="predicted"/>
<dbReference type="Gene3D" id="2.30.40.10">
    <property type="entry name" value="Urease, subunit C, domain 1"/>
    <property type="match status" value="1"/>
</dbReference>
<comment type="caution">
    <text evidence="2">The sequence shown here is derived from an EMBL/GenBank/DDBJ whole genome shotgun (WGS) entry which is preliminary data.</text>
</comment>